<keyword evidence="1" id="KW-0812">Transmembrane</keyword>
<dbReference type="RefSeq" id="WP_152691122.1">
    <property type="nucleotide sequence ID" value="NZ_LT629791.1"/>
</dbReference>
<proteinExistence type="predicted"/>
<evidence type="ECO:0000256" key="1">
    <source>
        <dbReference type="SAM" id="Phobius"/>
    </source>
</evidence>
<name>A0A1H2L3X1_9ACTN</name>
<reference evidence="3" key="1">
    <citation type="submission" date="2016-10" db="EMBL/GenBank/DDBJ databases">
        <authorList>
            <person name="Varghese N."/>
            <person name="Submissions S."/>
        </authorList>
    </citation>
    <scope>NUCLEOTIDE SEQUENCE [LARGE SCALE GENOMIC DNA]</scope>
    <source>
        <strain evidence="3">DSM 45079</strain>
    </source>
</reference>
<sequence>MADKGSRITGLAPGRAPGRLTPRLLVSALLTFTTWAAVTLLGSASLCSASSADCSAGVGTGWLVCGVLVVGYLTLHVTIDLAEHARERFGQRRAAWLTCRAPLLAGITTGAGAGAALALGPDRAEGVRQALDGVPGTEAAFISAVVAVLAALWGLTVAARLPSALRQRYTASE</sequence>
<dbReference type="OrthoDB" id="3826455at2"/>
<keyword evidence="1" id="KW-1133">Transmembrane helix</keyword>
<feature type="transmembrane region" description="Helical" evidence="1">
    <location>
        <begin position="94"/>
        <end position="119"/>
    </location>
</feature>
<feature type="transmembrane region" description="Helical" evidence="1">
    <location>
        <begin position="139"/>
        <end position="159"/>
    </location>
</feature>
<dbReference type="AlphaFoldDB" id="A0A1H2L3X1"/>
<gene>
    <name evidence="2" type="ORF">SAMN04488563_4981</name>
</gene>
<accession>A0A1H2L3X1</accession>
<evidence type="ECO:0000313" key="3">
    <source>
        <dbReference type="Proteomes" id="UP000182977"/>
    </source>
</evidence>
<evidence type="ECO:0000313" key="2">
    <source>
        <dbReference type="EMBL" id="SDU75502.1"/>
    </source>
</evidence>
<feature type="transmembrane region" description="Helical" evidence="1">
    <location>
        <begin position="61"/>
        <end position="82"/>
    </location>
</feature>
<protein>
    <submittedName>
        <fullName evidence="2">Uncharacterized protein</fullName>
    </submittedName>
</protein>
<dbReference type="EMBL" id="LT629791">
    <property type="protein sequence ID" value="SDU75502.1"/>
    <property type="molecule type" value="Genomic_DNA"/>
</dbReference>
<keyword evidence="3" id="KW-1185">Reference proteome</keyword>
<keyword evidence="1" id="KW-0472">Membrane</keyword>
<dbReference type="Proteomes" id="UP000182977">
    <property type="component" value="Chromosome I"/>
</dbReference>
<organism evidence="2 3">
    <name type="scientific">Jiangella alkaliphila</name>
    <dbReference type="NCBI Taxonomy" id="419479"/>
    <lineage>
        <taxon>Bacteria</taxon>
        <taxon>Bacillati</taxon>
        <taxon>Actinomycetota</taxon>
        <taxon>Actinomycetes</taxon>
        <taxon>Jiangellales</taxon>
        <taxon>Jiangellaceae</taxon>
        <taxon>Jiangella</taxon>
    </lineage>
</organism>